<dbReference type="AlphaFoldDB" id="A0A0G0ZC01"/>
<dbReference type="Proteomes" id="UP000034320">
    <property type="component" value="Unassembled WGS sequence"/>
</dbReference>
<keyword evidence="1" id="KW-0808">Transferase</keyword>
<protein>
    <submittedName>
        <fullName evidence="3">Homocitrate synthase</fullName>
    </submittedName>
</protein>
<sequence>MNNLNSFLKNYKGIIDTSLREGLQYRFSSLSLPQQILILKLLSKIGVDRIEVGNPVVDEIRKTVTKLVQIPQRPPIISHVRNRLEDLTLAIESGIDGVNILCTVDPVRLKAMRLNMSQYLENLKANILKAKEKKLEIRVSVEDFFQADANEAIKVYELSESMKVDRIGIADTLGVAMSWDIENKISNLRKFIKTDIEVHFHNDLGQANSNAISAIKSGANWVDTTLLGIGERSGITALSTFLAALYIFDPKISKRYNLQYVTEAENTLAGMIGKEVPFNLLTNRENGFAHKAGIHLHALVNFGPTTYEPISPGVFGNVRQLVYGSEISGRTDEKTVKDFYKKYGKS</sequence>
<organism evidence="3 4">
    <name type="scientific">Candidatus Gottesmanbacteria bacterium GW2011_GWA2_42_18</name>
    <dbReference type="NCBI Taxonomy" id="1618442"/>
    <lineage>
        <taxon>Bacteria</taxon>
        <taxon>Candidatus Gottesmaniibacteriota</taxon>
    </lineage>
</organism>
<dbReference type="InterPro" id="IPR002034">
    <property type="entry name" value="AIPM/Hcit_synth_CS"/>
</dbReference>
<dbReference type="SUPFAM" id="SSF51569">
    <property type="entry name" value="Aldolase"/>
    <property type="match status" value="1"/>
</dbReference>
<evidence type="ECO:0000313" key="4">
    <source>
        <dbReference type="Proteomes" id="UP000034320"/>
    </source>
</evidence>
<dbReference type="Pfam" id="PF22617">
    <property type="entry name" value="HCS_D2"/>
    <property type="match status" value="1"/>
</dbReference>
<dbReference type="PANTHER" id="PTHR42880">
    <property type="entry name" value="HOMOCITRATE SYNTHASE"/>
    <property type="match status" value="1"/>
</dbReference>
<dbReference type="InterPro" id="IPR054691">
    <property type="entry name" value="LeuA/HCS_post-cat"/>
</dbReference>
<dbReference type="InterPro" id="IPR000891">
    <property type="entry name" value="PYR_CT"/>
</dbReference>
<dbReference type="EMBL" id="LCDD01000021">
    <property type="protein sequence ID" value="KKS46179.1"/>
    <property type="molecule type" value="Genomic_DNA"/>
</dbReference>
<dbReference type="PROSITE" id="PS00816">
    <property type="entry name" value="AIPM_HOMOCIT_SYNTH_2"/>
    <property type="match status" value="1"/>
</dbReference>
<dbReference type="GO" id="GO:0019752">
    <property type="term" value="P:carboxylic acid metabolic process"/>
    <property type="evidence" value="ECO:0007669"/>
    <property type="project" value="InterPro"/>
</dbReference>
<gene>
    <name evidence="3" type="ORF">UV09_C0021G0011</name>
</gene>
<comment type="caution">
    <text evidence="3">The sequence shown here is derived from an EMBL/GenBank/DDBJ whole genome shotgun (WGS) entry which is preliminary data.</text>
</comment>
<dbReference type="Gene3D" id="4.10.430.20">
    <property type="match status" value="1"/>
</dbReference>
<proteinExistence type="predicted"/>
<dbReference type="GO" id="GO:0046912">
    <property type="term" value="F:acyltransferase activity, acyl groups converted into alkyl on transfer"/>
    <property type="evidence" value="ECO:0007669"/>
    <property type="project" value="InterPro"/>
</dbReference>
<dbReference type="Gene3D" id="3.20.20.70">
    <property type="entry name" value="Aldolase class I"/>
    <property type="match status" value="1"/>
</dbReference>
<evidence type="ECO:0000313" key="3">
    <source>
        <dbReference type="EMBL" id="KKS46179.1"/>
    </source>
</evidence>
<evidence type="ECO:0000256" key="1">
    <source>
        <dbReference type="ARBA" id="ARBA00022679"/>
    </source>
</evidence>
<reference evidence="3 4" key="1">
    <citation type="journal article" date="2015" name="Nature">
        <title>rRNA introns, odd ribosomes, and small enigmatic genomes across a large radiation of phyla.</title>
        <authorList>
            <person name="Brown C.T."/>
            <person name="Hug L.A."/>
            <person name="Thomas B.C."/>
            <person name="Sharon I."/>
            <person name="Castelle C.J."/>
            <person name="Singh A."/>
            <person name="Wilkins M.J."/>
            <person name="Williams K.H."/>
            <person name="Banfield J.F."/>
        </authorList>
    </citation>
    <scope>NUCLEOTIDE SEQUENCE [LARGE SCALE GENOMIC DNA]</scope>
</reference>
<dbReference type="Pfam" id="PF00682">
    <property type="entry name" value="HMGL-like"/>
    <property type="match status" value="1"/>
</dbReference>
<dbReference type="PROSITE" id="PS50991">
    <property type="entry name" value="PYR_CT"/>
    <property type="match status" value="1"/>
</dbReference>
<feature type="domain" description="Pyruvate carboxyltransferase" evidence="2">
    <location>
        <begin position="12"/>
        <end position="262"/>
    </location>
</feature>
<name>A0A0G0ZC01_9BACT</name>
<accession>A0A0G0ZC01</accession>
<evidence type="ECO:0000259" key="2">
    <source>
        <dbReference type="PROSITE" id="PS50991"/>
    </source>
</evidence>
<dbReference type="PANTHER" id="PTHR42880:SF1">
    <property type="entry name" value="ISOPROPYLMALATE_HOMOCITRATE_CITRAMALATE SYNTHASE FAMILY PROTEIN"/>
    <property type="match status" value="1"/>
</dbReference>
<dbReference type="InterPro" id="IPR013785">
    <property type="entry name" value="Aldolase_TIM"/>
</dbReference>